<feature type="non-terminal residue" evidence="1">
    <location>
        <position position="50"/>
    </location>
</feature>
<feature type="non-terminal residue" evidence="1">
    <location>
        <position position="1"/>
    </location>
</feature>
<evidence type="ECO:0000313" key="1">
    <source>
        <dbReference type="EMBL" id="KAL0179357.1"/>
    </source>
</evidence>
<sequence length="50" mass="5413">LALSCTTPPSLACYGCSSLPGIFARRCPRLRPYLRTGTLPPKHALKPPFS</sequence>
<dbReference type="EMBL" id="JAMKFB020000012">
    <property type="protein sequence ID" value="KAL0179357.1"/>
    <property type="molecule type" value="Genomic_DNA"/>
</dbReference>
<organism evidence="1 2">
    <name type="scientific">Cirrhinus mrigala</name>
    <name type="common">Mrigala</name>
    <dbReference type="NCBI Taxonomy" id="683832"/>
    <lineage>
        <taxon>Eukaryota</taxon>
        <taxon>Metazoa</taxon>
        <taxon>Chordata</taxon>
        <taxon>Craniata</taxon>
        <taxon>Vertebrata</taxon>
        <taxon>Euteleostomi</taxon>
        <taxon>Actinopterygii</taxon>
        <taxon>Neopterygii</taxon>
        <taxon>Teleostei</taxon>
        <taxon>Ostariophysi</taxon>
        <taxon>Cypriniformes</taxon>
        <taxon>Cyprinidae</taxon>
        <taxon>Labeoninae</taxon>
        <taxon>Labeonini</taxon>
        <taxon>Cirrhinus</taxon>
    </lineage>
</organism>
<reference evidence="1 2" key="1">
    <citation type="submission" date="2024-05" db="EMBL/GenBank/DDBJ databases">
        <title>Genome sequencing and assembly of Indian major carp, Cirrhinus mrigala (Hamilton, 1822).</title>
        <authorList>
            <person name="Mohindra V."/>
            <person name="Chowdhury L.M."/>
            <person name="Lal K."/>
            <person name="Jena J.K."/>
        </authorList>
    </citation>
    <scope>NUCLEOTIDE SEQUENCE [LARGE SCALE GENOMIC DNA]</scope>
    <source>
        <strain evidence="1">CM1030</strain>
        <tissue evidence="1">Blood</tissue>
    </source>
</reference>
<protein>
    <submittedName>
        <fullName evidence="1">Uncharacterized protein</fullName>
    </submittedName>
</protein>
<accession>A0ABD0PZD1</accession>
<evidence type="ECO:0000313" key="2">
    <source>
        <dbReference type="Proteomes" id="UP001529510"/>
    </source>
</evidence>
<dbReference type="Proteomes" id="UP001529510">
    <property type="component" value="Unassembled WGS sequence"/>
</dbReference>
<comment type="caution">
    <text evidence="1">The sequence shown here is derived from an EMBL/GenBank/DDBJ whole genome shotgun (WGS) entry which is preliminary data.</text>
</comment>
<keyword evidence="2" id="KW-1185">Reference proteome</keyword>
<name>A0ABD0PZD1_CIRMR</name>
<dbReference type="AlphaFoldDB" id="A0ABD0PZD1"/>
<gene>
    <name evidence="1" type="ORF">M9458_024799</name>
</gene>
<proteinExistence type="predicted"/>